<feature type="signal peptide" evidence="1">
    <location>
        <begin position="1"/>
        <end position="20"/>
    </location>
</feature>
<evidence type="ECO:0000256" key="1">
    <source>
        <dbReference type="SAM" id="SignalP"/>
    </source>
</evidence>
<organism evidence="2 3">
    <name type="scientific">Mycena venus</name>
    <dbReference type="NCBI Taxonomy" id="2733690"/>
    <lineage>
        <taxon>Eukaryota</taxon>
        <taxon>Fungi</taxon>
        <taxon>Dikarya</taxon>
        <taxon>Basidiomycota</taxon>
        <taxon>Agaricomycotina</taxon>
        <taxon>Agaricomycetes</taxon>
        <taxon>Agaricomycetidae</taxon>
        <taxon>Agaricales</taxon>
        <taxon>Marasmiineae</taxon>
        <taxon>Mycenaceae</taxon>
        <taxon>Mycena</taxon>
    </lineage>
</organism>
<protein>
    <submittedName>
        <fullName evidence="2">Uncharacterized protein</fullName>
    </submittedName>
</protein>
<name>A0A8H6YGZ8_9AGAR</name>
<gene>
    <name evidence="2" type="ORF">MVEN_00681000</name>
</gene>
<keyword evidence="3" id="KW-1185">Reference proteome</keyword>
<evidence type="ECO:0000313" key="3">
    <source>
        <dbReference type="Proteomes" id="UP000620124"/>
    </source>
</evidence>
<feature type="chain" id="PRO_5034179915" evidence="1">
    <location>
        <begin position="21"/>
        <end position="104"/>
    </location>
</feature>
<accession>A0A8H6YGZ8</accession>
<evidence type="ECO:0000313" key="2">
    <source>
        <dbReference type="EMBL" id="KAF7359573.1"/>
    </source>
</evidence>
<dbReference type="Proteomes" id="UP000620124">
    <property type="component" value="Unassembled WGS sequence"/>
</dbReference>
<reference evidence="2" key="1">
    <citation type="submission" date="2020-05" db="EMBL/GenBank/DDBJ databases">
        <title>Mycena genomes resolve the evolution of fungal bioluminescence.</title>
        <authorList>
            <person name="Tsai I.J."/>
        </authorList>
    </citation>
    <scope>NUCLEOTIDE SEQUENCE</scope>
    <source>
        <strain evidence="2">CCC161011</strain>
    </source>
</reference>
<proteinExistence type="predicted"/>
<dbReference type="EMBL" id="JACAZI010000005">
    <property type="protein sequence ID" value="KAF7359573.1"/>
    <property type="molecule type" value="Genomic_DNA"/>
</dbReference>
<comment type="caution">
    <text evidence="2">The sequence shown here is derived from an EMBL/GenBank/DDBJ whole genome shotgun (WGS) entry which is preliminary data.</text>
</comment>
<keyword evidence="1" id="KW-0732">Signal</keyword>
<sequence length="104" mass="10769">MTFNFTCLLTLASAVVAVVGQQWTVETFSENGCAGGVFLPPVTQFGPGGCWIAHAGSHSISVTSNPGDLTFFYYSDSGCQNQVGVLTGTGCQTPGQTVGSWSPQ</sequence>
<dbReference type="AlphaFoldDB" id="A0A8H6YGZ8"/>